<accession>A0A7J5GWC8</accession>
<feature type="domain" description="RNA polymerase sigma factor 70 region 4 type 2" evidence="6">
    <location>
        <begin position="109"/>
        <end position="159"/>
    </location>
</feature>
<evidence type="ECO:0000256" key="2">
    <source>
        <dbReference type="ARBA" id="ARBA00023015"/>
    </source>
</evidence>
<keyword evidence="2" id="KW-0805">Transcription regulation</keyword>
<comment type="similarity">
    <text evidence="1">Belongs to the sigma-70 factor family. ECF subfamily.</text>
</comment>
<evidence type="ECO:0000313" key="7">
    <source>
        <dbReference type="EMBL" id="KAB4181889.1"/>
    </source>
</evidence>
<keyword evidence="4" id="KW-0804">Transcription</keyword>
<evidence type="ECO:0000259" key="6">
    <source>
        <dbReference type="Pfam" id="PF08281"/>
    </source>
</evidence>
<reference evidence="7 8" key="1">
    <citation type="journal article" date="2019" name="Nat. Med.">
        <title>A library of human gut bacterial isolates paired with longitudinal multiomics data enables mechanistic microbiome research.</title>
        <authorList>
            <person name="Poyet M."/>
            <person name="Groussin M."/>
            <person name="Gibbons S.M."/>
            <person name="Avila-Pacheco J."/>
            <person name="Jiang X."/>
            <person name="Kearney S.M."/>
            <person name="Perrotta A.R."/>
            <person name="Berdy B."/>
            <person name="Zhao S."/>
            <person name="Lieberman T.D."/>
            <person name="Swanson P.K."/>
            <person name="Smith M."/>
            <person name="Roesemann S."/>
            <person name="Alexander J.E."/>
            <person name="Rich S.A."/>
            <person name="Livny J."/>
            <person name="Vlamakis H."/>
            <person name="Clish C."/>
            <person name="Bullock K."/>
            <person name="Deik A."/>
            <person name="Scott J."/>
            <person name="Pierce K.A."/>
            <person name="Xavier R.J."/>
            <person name="Alm E.J."/>
        </authorList>
    </citation>
    <scope>NUCLEOTIDE SEQUENCE [LARGE SCALE GENOMIC DNA]</scope>
    <source>
        <strain evidence="7 8">BIOML-A19</strain>
    </source>
</reference>
<name>A0A7J5GWC8_BACUN</name>
<protein>
    <submittedName>
        <fullName evidence="7">RNA polymerase sigma-70 factor</fullName>
    </submittedName>
</protein>
<dbReference type="PANTHER" id="PTHR43133">
    <property type="entry name" value="RNA POLYMERASE ECF-TYPE SIGMA FACTO"/>
    <property type="match status" value="1"/>
</dbReference>
<comment type="caution">
    <text evidence="7">The sequence shown here is derived from an EMBL/GenBank/DDBJ whole genome shotgun (WGS) entry which is preliminary data.</text>
</comment>
<dbReference type="InterPro" id="IPR039425">
    <property type="entry name" value="RNA_pol_sigma-70-like"/>
</dbReference>
<dbReference type="CDD" id="cd06171">
    <property type="entry name" value="Sigma70_r4"/>
    <property type="match status" value="1"/>
</dbReference>
<dbReference type="EMBL" id="WCTY01000028">
    <property type="protein sequence ID" value="KAB4181889.1"/>
    <property type="molecule type" value="Genomic_DNA"/>
</dbReference>
<dbReference type="SUPFAM" id="SSF88659">
    <property type="entry name" value="Sigma3 and sigma4 domains of RNA polymerase sigma factors"/>
    <property type="match status" value="1"/>
</dbReference>
<dbReference type="Pfam" id="PF08281">
    <property type="entry name" value="Sigma70_r4_2"/>
    <property type="match status" value="1"/>
</dbReference>
<sequence length="182" mass="21712">MLKKLLYENTFNQIFTQHYTRLYLYAYHLTNDAEASRDIVSDVFAKLWEDIKHIKQENVSGYLTTTVRNRCIDHFRHQQVEIQYTKEYFAEVDTFYTDYTEAMRQDILISKMLDKLPAMTRHILEECYLARKTYQQVADEMNISPNTVKKYISKSLKMLKELFGSEKDLPNGPDFTTETYII</sequence>
<dbReference type="InterPro" id="IPR007627">
    <property type="entry name" value="RNA_pol_sigma70_r2"/>
</dbReference>
<evidence type="ECO:0000256" key="3">
    <source>
        <dbReference type="ARBA" id="ARBA00023082"/>
    </source>
</evidence>
<feature type="domain" description="RNA polymerase sigma-70 region 2" evidence="5">
    <location>
        <begin position="15"/>
        <end position="79"/>
    </location>
</feature>
<dbReference type="Gene3D" id="1.10.1740.10">
    <property type="match status" value="1"/>
</dbReference>
<evidence type="ECO:0000256" key="4">
    <source>
        <dbReference type="ARBA" id="ARBA00023163"/>
    </source>
</evidence>
<dbReference type="Proteomes" id="UP000487221">
    <property type="component" value="Unassembled WGS sequence"/>
</dbReference>
<dbReference type="Pfam" id="PF04542">
    <property type="entry name" value="Sigma70_r2"/>
    <property type="match status" value="1"/>
</dbReference>
<dbReference type="InterPro" id="IPR014284">
    <property type="entry name" value="RNA_pol_sigma-70_dom"/>
</dbReference>
<dbReference type="GO" id="GO:0016987">
    <property type="term" value="F:sigma factor activity"/>
    <property type="evidence" value="ECO:0007669"/>
    <property type="project" value="UniProtKB-KW"/>
</dbReference>
<dbReference type="PANTHER" id="PTHR43133:SF46">
    <property type="entry name" value="RNA POLYMERASE SIGMA-70 FACTOR ECF SUBFAMILY"/>
    <property type="match status" value="1"/>
</dbReference>
<dbReference type="NCBIfam" id="TIGR02985">
    <property type="entry name" value="Sig70_bacteroi1"/>
    <property type="match status" value="1"/>
</dbReference>
<proteinExistence type="inferred from homology"/>
<keyword evidence="3" id="KW-0731">Sigma factor</keyword>
<dbReference type="GO" id="GO:0006352">
    <property type="term" value="P:DNA-templated transcription initiation"/>
    <property type="evidence" value="ECO:0007669"/>
    <property type="project" value="InterPro"/>
</dbReference>
<organism evidence="7 8">
    <name type="scientific">Bacteroides uniformis</name>
    <dbReference type="NCBI Taxonomy" id="820"/>
    <lineage>
        <taxon>Bacteria</taxon>
        <taxon>Pseudomonadati</taxon>
        <taxon>Bacteroidota</taxon>
        <taxon>Bacteroidia</taxon>
        <taxon>Bacteroidales</taxon>
        <taxon>Bacteroidaceae</taxon>
        <taxon>Bacteroides</taxon>
    </lineage>
</organism>
<evidence type="ECO:0000259" key="5">
    <source>
        <dbReference type="Pfam" id="PF04542"/>
    </source>
</evidence>
<dbReference type="InterPro" id="IPR013249">
    <property type="entry name" value="RNA_pol_sigma70_r4_t2"/>
</dbReference>
<dbReference type="Gene3D" id="1.10.10.10">
    <property type="entry name" value="Winged helix-like DNA-binding domain superfamily/Winged helix DNA-binding domain"/>
    <property type="match status" value="1"/>
</dbReference>
<dbReference type="InterPro" id="IPR013325">
    <property type="entry name" value="RNA_pol_sigma_r2"/>
</dbReference>
<dbReference type="AlphaFoldDB" id="A0A7J5GWC8"/>
<dbReference type="GO" id="GO:0003677">
    <property type="term" value="F:DNA binding"/>
    <property type="evidence" value="ECO:0007669"/>
    <property type="project" value="InterPro"/>
</dbReference>
<evidence type="ECO:0000313" key="8">
    <source>
        <dbReference type="Proteomes" id="UP000487221"/>
    </source>
</evidence>
<evidence type="ECO:0000256" key="1">
    <source>
        <dbReference type="ARBA" id="ARBA00010641"/>
    </source>
</evidence>
<gene>
    <name evidence="7" type="ORF">GAQ44_14800</name>
</gene>
<dbReference type="RefSeq" id="WP_151875780.1">
    <property type="nucleotide sequence ID" value="NZ_WCTY01000028.1"/>
</dbReference>
<dbReference type="InterPro" id="IPR014327">
    <property type="entry name" value="RNA_pol_sigma70_bacteroid"/>
</dbReference>
<dbReference type="InterPro" id="IPR036388">
    <property type="entry name" value="WH-like_DNA-bd_sf"/>
</dbReference>
<dbReference type="SUPFAM" id="SSF88946">
    <property type="entry name" value="Sigma2 domain of RNA polymerase sigma factors"/>
    <property type="match status" value="1"/>
</dbReference>
<dbReference type="InterPro" id="IPR013324">
    <property type="entry name" value="RNA_pol_sigma_r3/r4-like"/>
</dbReference>
<dbReference type="NCBIfam" id="TIGR02937">
    <property type="entry name" value="sigma70-ECF"/>
    <property type="match status" value="1"/>
</dbReference>